<reference evidence="1 2" key="1">
    <citation type="submission" date="2020-05" db="EMBL/GenBank/DDBJ databases">
        <title>Complete genome sequence of of a novel Thermoleptolyngbya strain isolated from hot springs of Ganzi, Sichuan China.</title>
        <authorList>
            <person name="Tang J."/>
            <person name="Daroch M."/>
            <person name="Li L."/>
            <person name="Waleron K."/>
            <person name="Waleron M."/>
            <person name="Waleron M."/>
        </authorList>
    </citation>
    <scope>NUCLEOTIDE SEQUENCE [LARGE SCALE GENOMIC DNA]</scope>
    <source>
        <strain evidence="1 2">PKUAC-SCTA183</strain>
    </source>
</reference>
<accession>A0A6M8BBC1</accession>
<dbReference type="NCBIfam" id="TIGR02436">
    <property type="entry name" value="four helix bundle protein"/>
    <property type="match status" value="1"/>
</dbReference>
<dbReference type="PANTHER" id="PTHR38471">
    <property type="entry name" value="FOUR HELIX BUNDLE PROTEIN"/>
    <property type="match status" value="1"/>
</dbReference>
<dbReference type="PANTHER" id="PTHR38471:SF2">
    <property type="entry name" value="FOUR HELIX BUNDLE PROTEIN"/>
    <property type="match status" value="1"/>
</dbReference>
<gene>
    <name evidence="1" type="ORF">HPC62_15315</name>
</gene>
<evidence type="ECO:0000313" key="1">
    <source>
        <dbReference type="EMBL" id="QKD83382.1"/>
    </source>
</evidence>
<organism evidence="1 2">
    <name type="scientific">Thermoleptolyngbya sichuanensis A183</name>
    <dbReference type="NCBI Taxonomy" id="2737172"/>
    <lineage>
        <taxon>Bacteria</taxon>
        <taxon>Bacillati</taxon>
        <taxon>Cyanobacteriota</taxon>
        <taxon>Cyanophyceae</taxon>
        <taxon>Oculatellales</taxon>
        <taxon>Oculatellaceae</taxon>
        <taxon>Thermoleptolyngbya</taxon>
        <taxon>Thermoleptolyngbya sichuanensis</taxon>
    </lineage>
</organism>
<sequence length="118" mass="13225">MPEFPKEDLRQRTKAFAMRIIKVYTALPKSTEAQVLGKQLLRSGTSVGAHYREAVRSRSKSEYISKVGVGLQELEEAIYWLELLTDAGLVAPQKISSLMNEASELIAIFVTLSNRAKR</sequence>
<dbReference type="InterPro" id="IPR036583">
    <property type="entry name" value="23S_rRNA_IVS_sf"/>
</dbReference>
<dbReference type="KEGG" id="theu:HPC62_15315"/>
<dbReference type="PIRSF" id="PIRSF035652">
    <property type="entry name" value="CHP02436"/>
    <property type="match status" value="1"/>
</dbReference>
<dbReference type="AlphaFoldDB" id="A0A6M8BBC1"/>
<protein>
    <submittedName>
        <fullName evidence="1">Four helix bundle protein</fullName>
    </submittedName>
</protein>
<dbReference type="Gene3D" id="1.20.1440.60">
    <property type="entry name" value="23S rRNA-intervening sequence"/>
    <property type="match status" value="1"/>
</dbReference>
<dbReference type="RefSeq" id="WP_172357052.1">
    <property type="nucleotide sequence ID" value="NZ_CP053661.1"/>
</dbReference>
<dbReference type="Proteomes" id="UP000505210">
    <property type="component" value="Chromosome"/>
</dbReference>
<dbReference type="EMBL" id="CP053661">
    <property type="protein sequence ID" value="QKD83382.1"/>
    <property type="molecule type" value="Genomic_DNA"/>
</dbReference>
<proteinExistence type="predicted"/>
<keyword evidence="2" id="KW-1185">Reference proteome</keyword>
<evidence type="ECO:0000313" key="2">
    <source>
        <dbReference type="Proteomes" id="UP000505210"/>
    </source>
</evidence>
<dbReference type="InterPro" id="IPR012657">
    <property type="entry name" value="23S_rRNA-intervening_sequence"/>
</dbReference>
<dbReference type="SUPFAM" id="SSF158446">
    <property type="entry name" value="IVS-encoded protein-like"/>
    <property type="match status" value="1"/>
</dbReference>
<name>A0A6M8BBC1_9CYAN</name>
<dbReference type="Pfam" id="PF05635">
    <property type="entry name" value="23S_rRNA_IVP"/>
    <property type="match status" value="1"/>
</dbReference>